<feature type="repeat" description="Pumilio" evidence="3">
    <location>
        <begin position="474"/>
        <end position="516"/>
    </location>
</feature>
<proteinExistence type="predicted"/>
<feature type="region of interest" description="Disordered" evidence="4">
    <location>
        <begin position="84"/>
        <end position="125"/>
    </location>
</feature>
<name>A0AAV8PLA6_ENSVE</name>
<evidence type="ECO:0000256" key="4">
    <source>
        <dbReference type="SAM" id="MobiDB-lite"/>
    </source>
</evidence>
<comment type="caution">
    <text evidence="6">The sequence shown here is derived from an EMBL/GenBank/DDBJ whole genome shotgun (WGS) entry which is preliminary data.</text>
</comment>
<sequence>MLEEEEERKEGMRMGKQEDREIEMLLNEIPRATSPHLYHHRLFACGGDGDMHARHGMCLGIRDVDGYGCWYGSGHGHGHGGGHACLLPPRHPPSEGSSSSSSGSGLLSGRLSPTVDEQTQQRLPSAAKDRMLVELGLLDKLNDIHLGIDPRVPNGLPPMPPTMEENIPTYPSLLQTKYRDDYSTYGHSLNPNPLLFDVDKNRYLSQLQQHCPVEANLVEPWLESFPYGSTGLGADGALGRDSHYRGSFAGGFASSMNRSYPISDIFMQSGKIRMDCNWDGNALAASRLPHNFLVSNGRPQSVRIQRNIEGVGSEGSLVIQEKLPHHTRNQWNHLLRENKISKFDEELNAQRIPVKLPTFPLKYDNLMGFKGRTYYIAKDQHGCRSLQRKLDEGKHQEDPTNLIRISLNIHGTRSVQNHVLQRCLESFKPEDNKFIFDAAAKHCVDIATHRHGCCVLQKCIASSTGEDKAKLVSEISANGYELARDPFGNYVVQYIVDMNNPLASAKLDPFANYVIRSALENSKGSLYAALEEAILPHEAMLRTNPYSKRIFSRLRLKK</sequence>
<dbReference type="InterPro" id="IPR001313">
    <property type="entry name" value="Pumilio_RNA-bd_rpt"/>
</dbReference>
<dbReference type="InterPro" id="IPR011989">
    <property type="entry name" value="ARM-like"/>
</dbReference>
<gene>
    <name evidence="6" type="ORF">OPV22_015260</name>
</gene>
<dbReference type="PROSITE" id="PS50302">
    <property type="entry name" value="PUM"/>
    <property type="match status" value="3"/>
</dbReference>
<dbReference type="Gene3D" id="1.25.10.10">
    <property type="entry name" value="Leucine-rich Repeat Variant"/>
    <property type="match status" value="3"/>
</dbReference>
<feature type="domain" description="PUM-HD" evidence="5">
    <location>
        <begin position="261"/>
        <end position="558"/>
    </location>
</feature>
<dbReference type="EMBL" id="JAQQAF010000004">
    <property type="protein sequence ID" value="KAJ8493539.1"/>
    <property type="molecule type" value="Genomic_DNA"/>
</dbReference>
<dbReference type="PROSITE" id="PS50303">
    <property type="entry name" value="PUM_HD"/>
    <property type="match status" value="1"/>
</dbReference>
<keyword evidence="7" id="KW-1185">Reference proteome</keyword>
<dbReference type="SUPFAM" id="SSF48371">
    <property type="entry name" value="ARM repeat"/>
    <property type="match status" value="1"/>
</dbReference>
<dbReference type="AlphaFoldDB" id="A0AAV8PLA6"/>
<dbReference type="GO" id="GO:0005737">
    <property type="term" value="C:cytoplasm"/>
    <property type="evidence" value="ECO:0007669"/>
    <property type="project" value="TreeGrafter"/>
</dbReference>
<evidence type="ECO:0000256" key="2">
    <source>
        <dbReference type="ARBA" id="ARBA00022845"/>
    </source>
</evidence>
<feature type="repeat" description="Pumilio" evidence="3">
    <location>
        <begin position="365"/>
        <end position="404"/>
    </location>
</feature>
<dbReference type="GO" id="GO:0003729">
    <property type="term" value="F:mRNA binding"/>
    <property type="evidence" value="ECO:0007669"/>
    <property type="project" value="TreeGrafter"/>
</dbReference>
<dbReference type="Pfam" id="PF00806">
    <property type="entry name" value="PUF"/>
    <property type="match status" value="4"/>
</dbReference>
<evidence type="ECO:0000313" key="6">
    <source>
        <dbReference type="EMBL" id="KAJ8493539.1"/>
    </source>
</evidence>
<dbReference type="GO" id="GO:0006417">
    <property type="term" value="P:regulation of translation"/>
    <property type="evidence" value="ECO:0007669"/>
    <property type="project" value="UniProtKB-KW"/>
</dbReference>
<keyword evidence="2" id="KW-0810">Translation regulation</keyword>
<dbReference type="Proteomes" id="UP001222027">
    <property type="component" value="Unassembled WGS sequence"/>
</dbReference>
<organism evidence="6 7">
    <name type="scientific">Ensete ventricosum</name>
    <name type="common">Abyssinian banana</name>
    <name type="synonym">Musa ensete</name>
    <dbReference type="NCBI Taxonomy" id="4639"/>
    <lineage>
        <taxon>Eukaryota</taxon>
        <taxon>Viridiplantae</taxon>
        <taxon>Streptophyta</taxon>
        <taxon>Embryophyta</taxon>
        <taxon>Tracheophyta</taxon>
        <taxon>Spermatophyta</taxon>
        <taxon>Magnoliopsida</taxon>
        <taxon>Liliopsida</taxon>
        <taxon>Zingiberales</taxon>
        <taxon>Musaceae</taxon>
        <taxon>Ensete</taxon>
    </lineage>
</organism>
<dbReference type="SMART" id="SM00025">
    <property type="entry name" value="Pumilio"/>
    <property type="match status" value="3"/>
</dbReference>
<keyword evidence="1" id="KW-0677">Repeat</keyword>
<reference evidence="6 7" key="1">
    <citation type="submission" date="2022-12" db="EMBL/GenBank/DDBJ databases">
        <title>Chromosome-scale assembly of the Ensete ventricosum genome.</title>
        <authorList>
            <person name="Dussert Y."/>
            <person name="Stocks J."/>
            <person name="Wendawek A."/>
            <person name="Woldeyes F."/>
            <person name="Nichols R.A."/>
            <person name="Borrell J.S."/>
        </authorList>
    </citation>
    <scope>NUCLEOTIDE SEQUENCE [LARGE SCALE GENOMIC DNA]</scope>
    <source>
        <strain evidence="7">cv. Maze</strain>
        <tissue evidence="6">Seeds</tissue>
    </source>
</reference>
<feature type="compositionally biased region" description="Low complexity" evidence="4">
    <location>
        <begin position="94"/>
        <end position="112"/>
    </location>
</feature>
<accession>A0AAV8PLA6</accession>
<protein>
    <recommendedName>
        <fullName evidence="5">PUM-HD domain-containing protein</fullName>
    </recommendedName>
</protein>
<feature type="repeat" description="Pumilio" evidence="3">
    <location>
        <begin position="438"/>
        <end position="473"/>
    </location>
</feature>
<evidence type="ECO:0000259" key="5">
    <source>
        <dbReference type="PROSITE" id="PS50303"/>
    </source>
</evidence>
<dbReference type="InterPro" id="IPR033133">
    <property type="entry name" value="PUM-HD"/>
</dbReference>
<evidence type="ECO:0000256" key="3">
    <source>
        <dbReference type="PROSITE-ProRule" id="PRU00317"/>
    </source>
</evidence>
<dbReference type="PANTHER" id="PTHR12537">
    <property type="entry name" value="RNA BINDING PROTEIN PUMILIO-RELATED"/>
    <property type="match status" value="1"/>
</dbReference>
<dbReference type="InterPro" id="IPR016024">
    <property type="entry name" value="ARM-type_fold"/>
</dbReference>
<evidence type="ECO:0000313" key="7">
    <source>
        <dbReference type="Proteomes" id="UP001222027"/>
    </source>
</evidence>
<evidence type="ECO:0000256" key="1">
    <source>
        <dbReference type="ARBA" id="ARBA00022737"/>
    </source>
</evidence>
<dbReference type="PANTHER" id="PTHR12537:SF13">
    <property type="entry name" value="PUMILIO HOMOLOGY DOMAIN FAMILY MEMBER 4"/>
    <property type="match status" value="1"/>
</dbReference>